<dbReference type="InterPro" id="IPR000835">
    <property type="entry name" value="HTH_MarR-typ"/>
</dbReference>
<name>A0A921HZG2_9FIRM</name>
<protein>
    <submittedName>
        <fullName evidence="2">MarR family transcriptional regulator</fullName>
    </submittedName>
</protein>
<dbReference type="InterPro" id="IPR039422">
    <property type="entry name" value="MarR/SlyA-like"/>
</dbReference>
<dbReference type="PROSITE" id="PS50995">
    <property type="entry name" value="HTH_MARR_2"/>
    <property type="match status" value="1"/>
</dbReference>
<sequence length="175" mass="20067">MQLSDLIEKFRHTRDGQGRAIFSTIFIAGNRLQTSFDRADGQVTMKQFMLLTMLRQSGEDMTFTQLGELLGCSRQNIKKLAASLEKKGLVTISRNPRDGRACVISPTEKLAAYFRQAAQIHTEKLRDLFSVYSDGEMEQLFRLLMKLYNGLDRLEQPGQCEQKGQNEQRKQEERG</sequence>
<dbReference type="Proteomes" id="UP000769156">
    <property type="component" value="Unassembled WGS sequence"/>
</dbReference>
<dbReference type="GO" id="GO:0003700">
    <property type="term" value="F:DNA-binding transcription factor activity"/>
    <property type="evidence" value="ECO:0007669"/>
    <property type="project" value="InterPro"/>
</dbReference>
<dbReference type="InterPro" id="IPR036388">
    <property type="entry name" value="WH-like_DNA-bd_sf"/>
</dbReference>
<evidence type="ECO:0000259" key="1">
    <source>
        <dbReference type="PROSITE" id="PS50995"/>
    </source>
</evidence>
<organism evidence="2 3">
    <name type="scientific">Lachnoclostridium phocaeense</name>
    <dbReference type="NCBI Taxonomy" id="1871021"/>
    <lineage>
        <taxon>Bacteria</taxon>
        <taxon>Bacillati</taxon>
        <taxon>Bacillota</taxon>
        <taxon>Clostridia</taxon>
        <taxon>Lachnospirales</taxon>
        <taxon>Lachnospiraceae</taxon>
    </lineage>
</organism>
<feature type="domain" description="HTH marR-type" evidence="1">
    <location>
        <begin position="1"/>
        <end position="149"/>
    </location>
</feature>
<comment type="caution">
    <text evidence="2">The sequence shown here is derived from an EMBL/GenBank/DDBJ whole genome shotgun (WGS) entry which is preliminary data.</text>
</comment>
<dbReference type="InterPro" id="IPR036390">
    <property type="entry name" value="WH_DNA-bd_sf"/>
</dbReference>
<proteinExistence type="predicted"/>
<dbReference type="GO" id="GO:0006950">
    <property type="term" value="P:response to stress"/>
    <property type="evidence" value="ECO:0007669"/>
    <property type="project" value="TreeGrafter"/>
</dbReference>
<dbReference type="PANTHER" id="PTHR33164:SF43">
    <property type="entry name" value="HTH-TYPE TRANSCRIPTIONAL REPRESSOR YETL"/>
    <property type="match status" value="1"/>
</dbReference>
<evidence type="ECO:0000313" key="2">
    <source>
        <dbReference type="EMBL" id="HJF93706.1"/>
    </source>
</evidence>
<dbReference type="PANTHER" id="PTHR33164">
    <property type="entry name" value="TRANSCRIPTIONAL REGULATOR, MARR FAMILY"/>
    <property type="match status" value="1"/>
</dbReference>
<accession>A0A921HZG2</accession>
<reference evidence="2" key="2">
    <citation type="submission" date="2021-09" db="EMBL/GenBank/DDBJ databases">
        <authorList>
            <person name="Gilroy R."/>
        </authorList>
    </citation>
    <scope>NUCLEOTIDE SEQUENCE</scope>
    <source>
        <strain evidence="2">ChiSjej5B23-16112</strain>
    </source>
</reference>
<dbReference type="SUPFAM" id="SSF46785">
    <property type="entry name" value="Winged helix' DNA-binding domain"/>
    <property type="match status" value="1"/>
</dbReference>
<dbReference type="AlphaFoldDB" id="A0A921HZG2"/>
<dbReference type="Pfam" id="PF01047">
    <property type="entry name" value="MarR"/>
    <property type="match status" value="1"/>
</dbReference>
<dbReference type="EMBL" id="DYVY01000048">
    <property type="protein sequence ID" value="HJF93706.1"/>
    <property type="molecule type" value="Genomic_DNA"/>
</dbReference>
<dbReference type="SMART" id="SM00347">
    <property type="entry name" value="HTH_MARR"/>
    <property type="match status" value="1"/>
</dbReference>
<dbReference type="PRINTS" id="PR00598">
    <property type="entry name" value="HTHMARR"/>
</dbReference>
<dbReference type="Gene3D" id="1.10.10.10">
    <property type="entry name" value="Winged helix-like DNA-binding domain superfamily/Winged helix DNA-binding domain"/>
    <property type="match status" value="1"/>
</dbReference>
<evidence type="ECO:0000313" key="3">
    <source>
        <dbReference type="Proteomes" id="UP000769156"/>
    </source>
</evidence>
<reference evidence="2" key="1">
    <citation type="journal article" date="2021" name="PeerJ">
        <title>Extensive microbial diversity within the chicken gut microbiome revealed by metagenomics and culture.</title>
        <authorList>
            <person name="Gilroy R."/>
            <person name="Ravi A."/>
            <person name="Getino M."/>
            <person name="Pursley I."/>
            <person name="Horton D.L."/>
            <person name="Alikhan N.F."/>
            <person name="Baker D."/>
            <person name="Gharbi K."/>
            <person name="Hall N."/>
            <person name="Watson M."/>
            <person name="Adriaenssens E.M."/>
            <person name="Foster-Nyarko E."/>
            <person name="Jarju S."/>
            <person name="Secka A."/>
            <person name="Antonio M."/>
            <person name="Oren A."/>
            <person name="Chaudhuri R.R."/>
            <person name="La Ragione R."/>
            <person name="Hildebrand F."/>
            <person name="Pallen M.J."/>
        </authorList>
    </citation>
    <scope>NUCLEOTIDE SEQUENCE</scope>
    <source>
        <strain evidence="2">ChiSjej5B23-16112</strain>
    </source>
</reference>
<gene>
    <name evidence="2" type="ORF">K8V82_02835</name>
</gene>